<accession>A0A9W6PGI4</accession>
<organism evidence="2 3">
    <name type="scientific">Kitasatospora phosalacinea</name>
    <dbReference type="NCBI Taxonomy" id="2065"/>
    <lineage>
        <taxon>Bacteria</taxon>
        <taxon>Bacillati</taxon>
        <taxon>Actinomycetota</taxon>
        <taxon>Actinomycetes</taxon>
        <taxon>Kitasatosporales</taxon>
        <taxon>Streptomycetaceae</taxon>
        <taxon>Kitasatospora</taxon>
    </lineage>
</organism>
<name>A0A9W6PGI4_9ACTN</name>
<feature type="region of interest" description="Disordered" evidence="1">
    <location>
        <begin position="1"/>
        <end position="20"/>
    </location>
</feature>
<protein>
    <submittedName>
        <fullName evidence="2">Uncharacterized protein</fullName>
    </submittedName>
</protein>
<evidence type="ECO:0000313" key="2">
    <source>
        <dbReference type="EMBL" id="GLW54498.1"/>
    </source>
</evidence>
<evidence type="ECO:0000313" key="3">
    <source>
        <dbReference type="Proteomes" id="UP001165143"/>
    </source>
</evidence>
<proteinExistence type="predicted"/>
<reference evidence="2" key="1">
    <citation type="submission" date="2023-02" db="EMBL/GenBank/DDBJ databases">
        <title>Kitasatospora phosalacinea NBRC 14362.</title>
        <authorList>
            <person name="Ichikawa N."/>
            <person name="Sato H."/>
            <person name="Tonouchi N."/>
        </authorList>
    </citation>
    <scope>NUCLEOTIDE SEQUENCE</scope>
    <source>
        <strain evidence="2">NBRC 14362</strain>
    </source>
</reference>
<sequence>MQDDDHAAPGGGTFPGDPQHEFLVVQAERGGGVVERQRRGVPGEDPGQGDPGAFAAAPPAPPSRAARNRVGPVRKLRTGPTARPAEAQRPPASTASSRRRVK</sequence>
<dbReference type="EMBL" id="BSRX01000012">
    <property type="protein sequence ID" value="GLW54498.1"/>
    <property type="molecule type" value="Genomic_DNA"/>
</dbReference>
<evidence type="ECO:0000256" key="1">
    <source>
        <dbReference type="SAM" id="MobiDB-lite"/>
    </source>
</evidence>
<feature type="region of interest" description="Disordered" evidence="1">
    <location>
        <begin position="27"/>
        <end position="102"/>
    </location>
</feature>
<gene>
    <name evidence="2" type="ORF">Kpho01_25090</name>
</gene>
<comment type="caution">
    <text evidence="2">The sequence shown here is derived from an EMBL/GenBank/DDBJ whole genome shotgun (WGS) entry which is preliminary data.</text>
</comment>
<dbReference type="Proteomes" id="UP001165143">
    <property type="component" value="Unassembled WGS sequence"/>
</dbReference>
<dbReference type="AlphaFoldDB" id="A0A9W6PGI4"/>